<dbReference type="EMBL" id="JAAZWO010000002">
    <property type="protein sequence ID" value="MBC2396590.1"/>
    <property type="molecule type" value="Genomic_DNA"/>
</dbReference>
<organism evidence="2 3">
    <name type="scientific">Clostridium tetanomorphum</name>
    <dbReference type="NCBI Taxonomy" id="1553"/>
    <lineage>
        <taxon>Bacteria</taxon>
        <taxon>Bacillati</taxon>
        <taxon>Bacillota</taxon>
        <taxon>Clostridia</taxon>
        <taxon>Eubacteriales</taxon>
        <taxon>Clostridiaceae</taxon>
        <taxon>Clostridium</taxon>
    </lineage>
</organism>
<keyword evidence="1" id="KW-1133">Transmembrane helix</keyword>
<keyword evidence="1" id="KW-0812">Transmembrane</keyword>
<sequence length="159" mass="18133">MMEISMKKIYINNLYIKKGFTVIETLFVITLISIASTFIAINIKGIKNITNNMDSTLCDKSIINFINNGKQYCRTKSTGGRIYFSLRENSIIFYANAKTVDKYRLPRDFKFTYVNASRGELKINANGMTNDACTVIYKDRKGNFHEITICVGTAHVQIK</sequence>
<keyword evidence="1" id="KW-0472">Membrane</keyword>
<accession>A0A923E9X9</accession>
<reference evidence="2 3" key="1">
    <citation type="submission" date="2020-04" db="EMBL/GenBank/DDBJ databases">
        <title>Genomic insights into acetone-butanol-ethanol (ABE) fermentation by sequencing solventogenic clostridia strains.</title>
        <authorList>
            <person name="Brown S."/>
        </authorList>
    </citation>
    <scope>NUCLEOTIDE SEQUENCE [LARGE SCALE GENOMIC DNA]</scope>
    <source>
        <strain evidence="2 3">DJ011</strain>
    </source>
</reference>
<dbReference type="InterPro" id="IPR012902">
    <property type="entry name" value="N_methyl_site"/>
</dbReference>
<evidence type="ECO:0000313" key="2">
    <source>
        <dbReference type="EMBL" id="MBC2396590.1"/>
    </source>
</evidence>
<evidence type="ECO:0000256" key="1">
    <source>
        <dbReference type="SAM" id="Phobius"/>
    </source>
</evidence>
<dbReference type="Proteomes" id="UP000563151">
    <property type="component" value="Unassembled WGS sequence"/>
</dbReference>
<dbReference type="NCBIfam" id="TIGR02532">
    <property type="entry name" value="IV_pilin_GFxxxE"/>
    <property type="match status" value="1"/>
</dbReference>
<evidence type="ECO:0000313" key="3">
    <source>
        <dbReference type="Proteomes" id="UP000563151"/>
    </source>
</evidence>
<proteinExistence type="predicted"/>
<keyword evidence="3" id="KW-1185">Reference proteome</keyword>
<name>A0A923E9X9_CLOTT</name>
<comment type="caution">
    <text evidence="2">The sequence shown here is derived from an EMBL/GenBank/DDBJ whole genome shotgun (WGS) entry which is preliminary data.</text>
</comment>
<protein>
    <submittedName>
        <fullName evidence="2">Type II secretion system protein</fullName>
    </submittedName>
</protein>
<feature type="transmembrane region" description="Helical" evidence="1">
    <location>
        <begin position="21"/>
        <end position="43"/>
    </location>
</feature>
<gene>
    <name evidence="2" type="ORF">HGG79_02195</name>
</gene>
<dbReference type="AlphaFoldDB" id="A0A923E9X9"/>